<dbReference type="STRING" id="338188.ERS852397_03253"/>
<protein>
    <submittedName>
        <fullName evidence="2">Uncharacterized protein</fullName>
    </submittedName>
</protein>
<accession>A0A174JKQ0</accession>
<feature type="region of interest" description="Disordered" evidence="1">
    <location>
        <begin position="1"/>
        <end position="36"/>
    </location>
</feature>
<reference evidence="2 3" key="1">
    <citation type="submission" date="2015-09" db="EMBL/GenBank/DDBJ databases">
        <authorList>
            <consortium name="Pathogen Informatics"/>
        </authorList>
    </citation>
    <scope>NUCLEOTIDE SEQUENCE [LARGE SCALE GENOMIC DNA]</scope>
    <source>
        <strain evidence="2 3">2789STDY5608840</strain>
    </source>
</reference>
<evidence type="ECO:0000256" key="1">
    <source>
        <dbReference type="SAM" id="MobiDB-lite"/>
    </source>
</evidence>
<sequence length="105" mass="11457">MAKTSGGIRGGGSVKSSRRTGPGFTEPIQGPTKASSNATEIQYVFVDKITGNESNGYISSDVAKKAIKQAERSDKDAGIYEPDNYYIQRIEVMKGTNRSTKYRGW</sequence>
<dbReference type="AlphaFoldDB" id="A0A174JKQ0"/>
<evidence type="ECO:0000313" key="2">
    <source>
        <dbReference type="EMBL" id="CUO98427.1"/>
    </source>
</evidence>
<organism evidence="2 3">
    <name type="scientific">Bacteroides finegoldii</name>
    <dbReference type="NCBI Taxonomy" id="338188"/>
    <lineage>
        <taxon>Bacteria</taxon>
        <taxon>Pseudomonadati</taxon>
        <taxon>Bacteroidota</taxon>
        <taxon>Bacteroidia</taxon>
        <taxon>Bacteroidales</taxon>
        <taxon>Bacteroidaceae</taxon>
        <taxon>Bacteroides</taxon>
    </lineage>
</organism>
<dbReference type="EMBL" id="CYZH01000022">
    <property type="protein sequence ID" value="CUO98427.1"/>
    <property type="molecule type" value="Genomic_DNA"/>
</dbReference>
<proteinExistence type="predicted"/>
<name>A0A174JKQ0_9BACE</name>
<dbReference type="RefSeq" id="WP_055279670.1">
    <property type="nucleotide sequence ID" value="NZ_CABIXA010000022.1"/>
</dbReference>
<gene>
    <name evidence="2" type="ORF">ERS852397_03253</name>
</gene>
<evidence type="ECO:0000313" key="3">
    <source>
        <dbReference type="Proteomes" id="UP000095517"/>
    </source>
</evidence>
<dbReference type="Proteomes" id="UP000095517">
    <property type="component" value="Unassembled WGS sequence"/>
</dbReference>